<keyword evidence="2" id="KW-0720">Serine protease</keyword>
<dbReference type="GO" id="GO:0006508">
    <property type="term" value="P:proteolysis"/>
    <property type="evidence" value="ECO:0007669"/>
    <property type="project" value="UniProtKB-KW"/>
</dbReference>
<gene>
    <name evidence="4" type="ORF">ACHE_10218S</name>
</gene>
<dbReference type="SUPFAM" id="SSF53474">
    <property type="entry name" value="alpha/beta-Hydrolases"/>
    <property type="match status" value="1"/>
</dbReference>
<dbReference type="PRINTS" id="PR00862">
    <property type="entry name" value="PROLIGOPTASE"/>
</dbReference>
<sequence length="674" mass="74022">METPSTKVPYGHWTSPLTAEQLAHSRVSLHEVVVNESTGTIYSIECLPTENGRYTIIEHHDGKSRNILPKESGLSAQARVHDLGGGSMAIRPDGKITFSDEKSYHVYQLDPAVADGDNGSHSGATLVHAADQDIRYADFCHHPTEFQWVLAIREDQRNATPETQAYDVHNVLVAINTDTGEEKVIAAGDDFYAHPKFNLSGRYVSWIQWSHPDMPWTGTVLYLADWDGNGGLANVRKIAGKAMSESIAQPKWGLDGALWFASDRTGFWQLYSIRPDDEDCQVRPLMLKGLEGAEMAIAEWDLGISTYTSLDESTIVAAAVTHATSRVVLVNTATASFQDLDLQYLDIDGIYRVSPTSFAIVGSSADSPPELALISLTPDTHAKAQARKAVLKSTASAFTLPPEYISHATSRTAPQLHGPLRNNSVHFFFFPPRNPHFHNNNNIPPPCLVYVHGGPNGNASPAFDLETQYYTTRGFAVAAVNYTGSTGFGREYRERFSGHWGLADVADTVSVVDYLVQNGTIDKSRVGIYGGSAGGYLTLRALHMYPDTWAAGISSYGISDVRALQADSYKFESQDVDRLLLSLTQGAEEREAELTRRSPCYFAKDIKAPLLLLQGTEDVVVPVAQARMMAAAMRECGNVAEVVEFPGEGHGWVGKEAIFESLRKKEVWWRTHLG</sequence>
<dbReference type="InterPro" id="IPR029058">
    <property type="entry name" value="AB_hydrolase_fold"/>
</dbReference>
<protein>
    <recommendedName>
        <fullName evidence="2">Prolyl endopeptidase</fullName>
        <ecNumber evidence="2">3.4.21.-</ecNumber>
    </recommendedName>
</protein>
<dbReference type="Gene3D" id="3.40.50.1820">
    <property type="entry name" value="alpha/beta hydrolase"/>
    <property type="match status" value="1"/>
</dbReference>
<reference evidence="4" key="1">
    <citation type="submission" date="2021-01" db="EMBL/GenBank/DDBJ databases">
        <authorList>
            <consortium name="Aspergillus chevalieri M1 genome sequencing consortium"/>
            <person name="Kazuki M."/>
            <person name="Futagami T."/>
        </authorList>
    </citation>
    <scope>NUCLEOTIDE SEQUENCE</scope>
    <source>
        <strain evidence="4">M1</strain>
    </source>
</reference>
<dbReference type="RefSeq" id="XP_043131338.1">
    <property type="nucleotide sequence ID" value="XM_043276831.1"/>
</dbReference>
<name>A0A7R7VDI6_ASPCH</name>
<evidence type="ECO:0000256" key="2">
    <source>
        <dbReference type="RuleBase" id="RU368024"/>
    </source>
</evidence>
<comment type="similarity">
    <text evidence="1 2">Belongs to the peptidase S9A family.</text>
</comment>
<dbReference type="KEGG" id="ache:ACHE_10218S"/>
<organism evidence="4 5">
    <name type="scientific">Aspergillus chevalieri</name>
    <name type="common">Eurotium chevalieri</name>
    <dbReference type="NCBI Taxonomy" id="182096"/>
    <lineage>
        <taxon>Eukaryota</taxon>
        <taxon>Fungi</taxon>
        <taxon>Dikarya</taxon>
        <taxon>Ascomycota</taxon>
        <taxon>Pezizomycotina</taxon>
        <taxon>Eurotiomycetes</taxon>
        <taxon>Eurotiomycetidae</taxon>
        <taxon>Eurotiales</taxon>
        <taxon>Aspergillaceae</taxon>
        <taxon>Aspergillus</taxon>
        <taxon>Aspergillus subgen. Aspergillus</taxon>
    </lineage>
</organism>
<dbReference type="GO" id="GO:0004252">
    <property type="term" value="F:serine-type endopeptidase activity"/>
    <property type="evidence" value="ECO:0007669"/>
    <property type="project" value="UniProtKB-UniRule"/>
</dbReference>
<evidence type="ECO:0000313" key="5">
    <source>
        <dbReference type="Proteomes" id="UP000637239"/>
    </source>
</evidence>
<keyword evidence="5" id="KW-1185">Reference proteome</keyword>
<dbReference type="InterPro" id="IPR011042">
    <property type="entry name" value="6-blade_b-propeller_TolB-like"/>
</dbReference>
<dbReference type="AlphaFoldDB" id="A0A7R7VDI6"/>
<reference evidence="4" key="2">
    <citation type="submission" date="2021-02" db="EMBL/GenBank/DDBJ databases">
        <title>Aspergillus chevalieri M1 genome sequence.</title>
        <authorList>
            <person name="Kadooka C."/>
            <person name="Mori K."/>
            <person name="Futagami T."/>
        </authorList>
    </citation>
    <scope>NUCLEOTIDE SEQUENCE</scope>
    <source>
        <strain evidence="4">M1</strain>
    </source>
</reference>
<evidence type="ECO:0000259" key="3">
    <source>
        <dbReference type="Pfam" id="PF00326"/>
    </source>
</evidence>
<evidence type="ECO:0000313" key="4">
    <source>
        <dbReference type="EMBL" id="BCR82816.1"/>
    </source>
</evidence>
<dbReference type="EC" id="3.4.21.-" evidence="2"/>
<dbReference type="Gene3D" id="2.120.10.30">
    <property type="entry name" value="TolB, C-terminal domain"/>
    <property type="match status" value="1"/>
</dbReference>
<feature type="domain" description="Peptidase S9 prolyl oligopeptidase catalytic" evidence="3">
    <location>
        <begin position="462"/>
        <end position="674"/>
    </location>
</feature>
<dbReference type="InterPro" id="IPR050585">
    <property type="entry name" value="Xaa-Pro_dipeptidyl-ppase/CocE"/>
</dbReference>
<dbReference type="PANTHER" id="PTHR43056:SF5">
    <property type="entry name" value="PEPTIDASE S9 PROLYL OLIGOPEPTIDASE CATALYTIC DOMAIN-CONTAINING PROTEIN"/>
    <property type="match status" value="1"/>
</dbReference>
<dbReference type="InterPro" id="IPR001375">
    <property type="entry name" value="Peptidase_S9_cat"/>
</dbReference>
<dbReference type="Pfam" id="PF00326">
    <property type="entry name" value="Peptidase_S9"/>
    <property type="match status" value="1"/>
</dbReference>
<dbReference type="InterPro" id="IPR002470">
    <property type="entry name" value="Peptidase_S9A"/>
</dbReference>
<accession>A0A7R7VDI6</accession>
<proteinExistence type="inferred from homology"/>
<keyword evidence="2" id="KW-0378">Hydrolase</keyword>
<dbReference type="Proteomes" id="UP000637239">
    <property type="component" value="Chromosome 1"/>
</dbReference>
<dbReference type="EMBL" id="AP024416">
    <property type="protein sequence ID" value="BCR82816.1"/>
    <property type="molecule type" value="Genomic_DNA"/>
</dbReference>
<dbReference type="GeneID" id="66977175"/>
<dbReference type="SUPFAM" id="SSF82171">
    <property type="entry name" value="DPP6 N-terminal domain-like"/>
    <property type="match status" value="1"/>
</dbReference>
<dbReference type="PANTHER" id="PTHR43056">
    <property type="entry name" value="PEPTIDASE S9 PROLYL OLIGOPEPTIDASE"/>
    <property type="match status" value="1"/>
</dbReference>
<evidence type="ECO:0000256" key="1">
    <source>
        <dbReference type="ARBA" id="ARBA00005228"/>
    </source>
</evidence>
<keyword evidence="2" id="KW-0645">Protease</keyword>